<dbReference type="RefSeq" id="WP_097147435.1">
    <property type="nucleotide sequence ID" value="NZ_OBEA01000009.1"/>
</dbReference>
<proteinExistence type="predicted"/>
<gene>
    <name evidence="1" type="ORF">CVM39_17845</name>
</gene>
<evidence type="ECO:0000313" key="1">
    <source>
        <dbReference type="EMBL" id="PJE26408.1"/>
    </source>
</evidence>
<name>A0ABX4MJ91_9RHOB</name>
<keyword evidence="2" id="KW-1185">Reference proteome</keyword>
<comment type="caution">
    <text evidence="1">The sequence shown here is derived from an EMBL/GenBank/DDBJ whole genome shotgun (WGS) entry which is preliminary data.</text>
</comment>
<dbReference type="Proteomes" id="UP000231702">
    <property type="component" value="Unassembled WGS sequence"/>
</dbReference>
<protein>
    <submittedName>
        <fullName evidence="1">Uncharacterized protein</fullName>
    </submittedName>
</protein>
<sequence>MSEDRTCNRFNGAARPTITVDVERYQSFLDGTDMSQAQKEAYLQDMWEVMVGFVKLGFDIHPAQLACGQNQENSDPGPLGKLGRVYSEKSKIAETFNSAPEVD</sequence>
<dbReference type="EMBL" id="PGTD01000022">
    <property type="protein sequence ID" value="PJE26408.1"/>
    <property type="molecule type" value="Genomic_DNA"/>
</dbReference>
<organism evidence="1 2">
    <name type="scientific">Pseudooceanicola antarcticus</name>
    <dbReference type="NCBI Taxonomy" id="1247613"/>
    <lineage>
        <taxon>Bacteria</taxon>
        <taxon>Pseudomonadati</taxon>
        <taxon>Pseudomonadota</taxon>
        <taxon>Alphaproteobacteria</taxon>
        <taxon>Rhodobacterales</taxon>
        <taxon>Paracoccaceae</taxon>
        <taxon>Pseudooceanicola</taxon>
    </lineage>
</organism>
<evidence type="ECO:0000313" key="2">
    <source>
        <dbReference type="Proteomes" id="UP000231702"/>
    </source>
</evidence>
<accession>A0ABX4MJ91</accession>
<reference evidence="1 2" key="1">
    <citation type="journal article" date="2018" name="Int. J. Syst. Evol. Microbiol.">
        <title>Pseudooceanicola lipolyticus sp. nov., a marine alphaproteobacterium, reclassification of Oceanicola flagellatus as Pseudooceanicola flagellatus comb. nov. and emended description of the genus Pseudooceanicola.</title>
        <authorList>
            <person name="Huang M.-M."/>
            <person name="Guo L.-L."/>
            <person name="Wu Y.-H."/>
            <person name="Lai Q.-L."/>
            <person name="Shao Z.-Z."/>
            <person name="Wang C.-S."/>
            <person name="Wu M."/>
            <person name="Xu X.-W."/>
        </authorList>
    </citation>
    <scope>NUCLEOTIDE SEQUENCE [LARGE SCALE GENOMIC DNA]</scope>
    <source>
        <strain evidence="1 2">Ar-45</strain>
    </source>
</reference>